<proteinExistence type="predicted"/>
<evidence type="ECO:0000313" key="1">
    <source>
        <dbReference type="EMBL" id="MFB2895733.1"/>
    </source>
</evidence>
<protein>
    <submittedName>
        <fullName evidence="1">Uncharacterized protein</fullName>
    </submittedName>
</protein>
<accession>A0ABV4XVK8</accession>
<keyword evidence="2" id="KW-1185">Reference proteome</keyword>
<dbReference type="Proteomes" id="UP001576784">
    <property type="component" value="Unassembled WGS sequence"/>
</dbReference>
<reference evidence="1 2" key="1">
    <citation type="submission" date="2024-09" db="EMBL/GenBank/DDBJ databases">
        <title>Floridaenema gen nov. (Aerosakkonemataceae, Aerosakkonematales ord. nov., Cyanobacteria) from benthic tropical and subtropical fresh waters, with the description of four new species.</title>
        <authorList>
            <person name="Moretto J.A."/>
            <person name="Berthold D.E."/>
            <person name="Lefler F.W."/>
            <person name="Huang I.-S."/>
            <person name="Laughinghouse H. IV."/>
        </authorList>
    </citation>
    <scope>NUCLEOTIDE SEQUENCE [LARGE SCALE GENOMIC DNA]</scope>
    <source>
        <strain evidence="1 2">BLCC-F50</strain>
    </source>
</reference>
<dbReference type="RefSeq" id="WP_413265369.1">
    <property type="nucleotide sequence ID" value="NZ_JBHFNR010000167.1"/>
</dbReference>
<comment type="caution">
    <text evidence="1">The sequence shown here is derived from an EMBL/GenBank/DDBJ whole genome shotgun (WGS) entry which is preliminary data.</text>
</comment>
<sequence length="107" mass="12507">MSIAPVKTVAKFCDCYPMNELVTMLNQVVDHRFPEYNRTLLNLLKMDIQMIVSMASRRNPQDENVRELIMQLNELLNSIDNHDPQKQEFIVITMRHHLKQILKKAGG</sequence>
<name>A0ABV4XVK8_9CYAN</name>
<organism evidence="1 2">
    <name type="scientific">Floridaenema flaviceps BLCC-F50</name>
    <dbReference type="NCBI Taxonomy" id="3153642"/>
    <lineage>
        <taxon>Bacteria</taxon>
        <taxon>Bacillati</taxon>
        <taxon>Cyanobacteriota</taxon>
        <taxon>Cyanophyceae</taxon>
        <taxon>Oscillatoriophycideae</taxon>
        <taxon>Aerosakkonematales</taxon>
        <taxon>Aerosakkonemataceae</taxon>
        <taxon>Floridanema</taxon>
        <taxon>Floridanema flaviceps</taxon>
    </lineage>
</organism>
<gene>
    <name evidence="1" type="ORF">ACE1CI_22730</name>
</gene>
<dbReference type="EMBL" id="JBHFNR010000167">
    <property type="protein sequence ID" value="MFB2895733.1"/>
    <property type="molecule type" value="Genomic_DNA"/>
</dbReference>
<evidence type="ECO:0000313" key="2">
    <source>
        <dbReference type="Proteomes" id="UP001576784"/>
    </source>
</evidence>